<dbReference type="InterPro" id="IPR021255">
    <property type="entry name" value="DUF2807"/>
</dbReference>
<dbReference type="EMBL" id="VSSQ01026601">
    <property type="protein sequence ID" value="MPM75399.1"/>
    <property type="molecule type" value="Genomic_DNA"/>
</dbReference>
<dbReference type="Gene3D" id="2.160.20.120">
    <property type="match status" value="1"/>
</dbReference>
<proteinExistence type="predicted"/>
<dbReference type="Pfam" id="PF10988">
    <property type="entry name" value="DUF2807"/>
    <property type="match status" value="1"/>
</dbReference>
<organism evidence="2">
    <name type="scientific">bioreactor metagenome</name>
    <dbReference type="NCBI Taxonomy" id="1076179"/>
    <lineage>
        <taxon>unclassified sequences</taxon>
        <taxon>metagenomes</taxon>
        <taxon>ecological metagenomes</taxon>
    </lineage>
</organism>
<protein>
    <recommendedName>
        <fullName evidence="1">Putative auto-transporter adhesin head GIN domain-containing protein</fullName>
    </recommendedName>
</protein>
<feature type="domain" description="Putative auto-transporter adhesin head GIN" evidence="1">
    <location>
        <begin position="10"/>
        <end position="139"/>
    </location>
</feature>
<reference evidence="2" key="1">
    <citation type="submission" date="2019-08" db="EMBL/GenBank/DDBJ databases">
        <authorList>
            <person name="Kucharzyk K."/>
            <person name="Murdoch R.W."/>
            <person name="Higgins S."/>
            <person name="Loffler F."/>
        </authorList>
    </citation>
    <scope>NUCLEOTIDE SEQUENCE</scope>
</reference>
<evidence type="ECO:0000259" key="1">
    <source>
        <dbReference type="Pfam" id="PF10988"/>
    </source>
</evidence>
<gene>
    <name evidence="2" type="ORF">SDC9_122391</name>
</gene>
<sequence>MISPKEGVSFFGEPKVKIHITTPVLKELSLSGGSRAELINGYKGEQIEVSLSGGSRVYGLTNVKFLEVDLSGGSRSELNGMVDYFSLSSSGGSKSRHLEMHARKCSASISGGGTLEISVSDSLDVDCSGGSRVNYKGSPVISSQLSGGSDLEKVD</sequence>
<evidence type="ECO:0000313" key="2">
    <source>
        <dbReference type="EMBL" id="MPM75399.1"/>
    </source>
</evidence>
<dbReference type="AlphaFoldDB" id="A0A645CEJ6"/>
<name>A0A645CEJ6_9ZZZZ</name>
<comment type="caution">
    <text evidence="2">The sequence shown here is derived from an EMBL/GenBank/DDBJ whole genome shotgun (WGS) entry which is preliminary data.</text>
</comment>
<accession>A0A645CEJ6</accession>